<proteinExistence type="predicted"/>
<dbReference type="PANTHER" id="PTHR22603">
    <property type="entry name" value="CHOLINE/ETHANOALAMINE KINASE"/>
    <property type="match status" value="1"/>
</dbReference>
<sequence>MPDAASAARRAATLDIWTGPVEPRPVTGGITNTNFLVEDGGRRCFVRVGDDIPVHGVMRFNELAASRAAAEIGVSPPVVHAEPGILVLDFIEGQTLEEADLRDPEMLQRVVPLLRRCHEGMARHMSAPALMFWVFHICRHYARLLEDGKSRHRRILPDLMARTDALEATIGPIDLVFGHNDLLPANFIDDGERLWLIDWDYAGFNSPLFDLGGLSSNSQFSQEQSDEMLRLYYDREPDDALRGKLAAMKVASLLRETMWSMVSEIYSEVDFDFGAYTAENMTRLEEAWTALRT</sequence>
<evidence type="ECO:0000313" key="1">
    <source>
        <dbReference type="EMBL" id="MDQ0313777.1"/>
    </source>
</evidence>
<protein>
    <submittedName>
        <fullName evidence="1">Thiamine kinase-like enzyme</fullName>
    </submittedName>
</protein>
<dbReference type="SUPFAM" id="SSF56112">
    <property type="entry name" value="Protein kinase-like (PK-like)"/>
    <property type="match status" value="1"/>
</dbReference>
<organism evidence="1 2">
    <name type="scientific">Amorphus orientalis</name>
    <dbReference type="NCBI Taxonomy" id="649198"/>
    <lineage>
        <taxon>Bacteria</taxon>
        <taxon>Pseudomonadati</taxon>
        <taxon>Pseudomonadota</taxon>
        <taxon>Alphaproteobacteria</taxon>
        <taxon>Hyphomicrobiales</taxon>
        <taxon>Amorphaceae</taxon>
        <taxon>Amorphus</taxon>
    </lineage>
</organism>
<dbReference type="InterPro" id="IPR011009">
    <property type="entry name" value="Kinase-like_dom_sf"/>
</dbReference>
<accession>A0AAE3VKP2</accession>
<dbReference type="PANTHER" id="PTHR22603:SF66">
    <property type="entry name" value="ETHANOLAMINE KINASE"/>
    <property type="match status" value="1"/>
</dbReference>
<dbReference type="Proteomes" id="UP001229244">
    <property type="component" value="Unassembled WGS sequence"/>
</dbReference>
<dbReference type="EMBL" id="JAUSUL010000001">
    <property type="protein sequence ID" value="MDQ0313777.1"/>
    <property type="molecule type" value="Genomic_DNA"/>
</dbReference>
<dbReference type="GO" id="GO:0006646">
    <property type="term" value="P:phosphatidylethanolamine biosynthetic process"/>
    <property type="evidence" value="ECO:0007669"/>
    <property type="project" value="TreeGrafter"/>
</dbReference>
<dbReference type="Gene3D" id="3.90.1200.10">
    <property type="match status" value="1"/>
</dbReference>
<dbReference type="CDD" id="cd05151">
    <property type="entry name" value="ChoK-like"/>
    <property type="match status" value="1"/>
</dbReference>
<keyword evidence="1" id="KW-0418">Kinase</keyword>
<dbReference type="Gene3D" id="3.30.200.20">
    <property type="entry name" value="Phosphorylase Kinase, domain 1"/>
    <property type="match status" value="1"/>
</dbReference>
<gene>
    <name evidence="1" type="ORF">J2S73_000214</name>
</gene>
<evidence type="ECO:0000313" key="2">
    <source>
        <dbReference type="Proteomes" id="UP001229244"/>
    </source>
</evidence>
<dbReference type="GO" id="GO:0005737">
    <property type="term" value="C:cytoplasm"/>
    <property type="evidence" value="ECO:0007669"/>
    <property type="project" value="TreeGrafter"/>
</dbReference>
<comment type="caution">
    <text evidence="1">The sequence shown here is derived from an EMBL/GenBank/DDBJ whole genome shotgun (WGS) entry which is preliminary data.</text>
</comment>
<keyword evidence="1" id="KW-0808">Transferase</keyword>
<name>A0AAE3VKP2_9HYPH</name>
<dbReference type="AlphaFoldDB" id="A0AAE3VKP2"/>
<dbReference type="GO" id="GO:0004305">
    <property type="term" value="F:ethanolamine kinase activity"/>
    <property type="evidence" value="ECO:0007669"/>
    <property type="project" value="TreeGrafter"/>
</dbReference>
<reference evidence="1" key="1">
    <citation type="submission" date="2023-07" db="EMBL/GenBank/DDBJ databases">
        <title>Genomic Encyclopedia of Type Strains, Phase IV (KMG-IV): sequencing the most valuable type-strain genomes for metagenomic binning, comparative biology and taxonomic classification.</title>
        <authorList>
            <person name="Goeker M."/>
        </authorList>
    </citation>
    <scope>NUCLEOTIDE SEQUENCE</scope>
    <source>
        <strain evidence="1">DSM 21202</strain>
    </source>
</reference>
<dbReference type="Pfam" id="PF01633">
    <property type="entry name" value="Choline_kinase"/>
    <property type="match status" value="1"/>
</dbReference>
<keyword evidence="2" id="KW-1185">Reference proteome</keyword>
<dbReference type="RefSeq" id="WP_306883572.1">
    <property type="nucleotide sequence ID" value="NZ_JAUSUL010000001.1"/>
</dbReference>